<proteinExistence type="predicted"/>
<protein>
    <submittedName>
        <fullName evidence="2">Uncharacterized protein</fullName>
    </submittedName>
</protein>
<accession>A0A427ANM4</accession>
<name>A0A427ANM4_ENSVE</name>
<evidence type="ECO:0000313" key="3">
    <source>
        <dbReference type="Proteomes" id="UP000287651"/>
    </source>
</evidence>
<dbReference type="Proteomes" id="UP000287651">
    <property type="component" value="Unassembled WGS sequence"/>
</dbReference>
<feature type="region of interest" description="Disordered" evidence="1">
    <location>
        <begin position="22"/>
        <end position="43"/>
    </location>
</feature>
<organism evidence="2 3">
    <name type="scientific">Ensete ventricosum</name>
    <name type="common">Abyssinian banana</name>
    <name type="synonym">Musa ensete</name>
    <dbReference type="NCBI Taxonomy" id="4639"/>
    <lineage>
        <taxon>Eukaryota</taxon>
        <taxon>Viridiplantae</taxon>
        <taxon>Streptophyta</taxon>
        <taxon>Embryophyta</taxon>
        <taxon>Tracheophyta</taxon>
        <taxon>Spermatophyta</taxon>
        <taxon>Magnoliopsida</taxon>
        <taxon>Liliopsida</taxon>
        <taxon>Zingiberales</taxon>
        <taxon>Musaceae</taxon>
        <taxon>Ensete</taxon>
    </lineage>
</organism>
<comment type="caution">
    <text evidence="2">The sequence shown here is derived from an EMBL/GenBank/DDBJ whole genome shotgun (WGS) entry which is preliminary data.</text>
</comment>
<dbReference type="AlphaFoldDB" id="A0A427ANM4"/>
<reference evidence="2 3" key="1">
    <citation type="journal article" date="2014" name="Agronomy (Basel)">
        <title>A Draft Genome Sequence for Ensete ventricosum, the Drought-Tolerant Tree Against Hunger.</title>
        <authorList>
            <person name="Harrison J."/>
            <person name="Moore K.A."/>
            <person name="Paszkiewicz K."/>
            <person name="Jones T."/>
            <person name="Grant M."/>
            <person name="Ambacheew D."/>
            <person name="Muzemil S."/>
            <person name="Studholme D.J."/>
        </authorList>
    </citation>
    <scope>NUCLEOTIDE SEQUENCE [LARGE SCALE GENOMIC DNA]</scope>
</reference>
<evidence type="ECO:0000256" key="1">
    <source>
        <dbReference type="SAM" id="MobiDB-lite"/>
    </source>
</evidence>
<dbReference type="EMBL" id="AMZH03001827">
    <property type="protein sequence ID" value="RRT77824.1"/>
    <property type="molecule type" value="Genomic_DNA"/>
</dbReference>
<gene>
    <name evidence="2" type="ORF">B296_00023432</name>
</gene>
<evidence type="ECO:0000313" key="2">
    <source>
        <dbReference type="EMBL" id="RRT77824.1"/>
    </source>
</evidence>
<sequence>MGYPMKTLDLPALASCLKSSADISSSDCDESPSDVSPSAARPPREQFVAIRARVSFSLGFKKNRLEPETRIRQAALDSHGVTGVPPDYGSVDPSAPSVNILDRRFLGFDSAVRGRRFRRIRARAEALGEGNRSRGRSIHGCFAPSGEIREKTAAIELARRGREAGAATRRRKAKIRETTKGHERRRCNFKTDRFQSASYTSRLKPHLPTPCWFPRGPPLFDYY</sequence>